<dbReference type="AlphaFoldDB" id="E8R6B4"/>
<organism evidence="4 5">
    <name type="scientific">Isosphaera pallida (strain ATCC 43644 / DSM 9630 / IS1B)</name>
    <dbReference type="NCBI Taxonomy" id="575540"/>
    <lineage>
        <taxon>Bacteria</taxon>
        <taxon>Pseudomonadati</taxon>
        <taxon>Planctomycetota</taxon>
        <taxon>Planctomycetia</taxon>
        <taxon>Isosphaerales</taxon>
        <taxon>Isosphaeraceae</taxon>
        <taxon>Isosphaera</taxon>
    </lineage>
</organism>
<dbReference type="SUPFAM" id="SSF51735">
    <property type="entry name" value="NAD(P)-binding Rossmann-fold domains"/>
    <property type="match status" value="1"/>
</dbReference>
<proteinExistence type="predicted"/>
<dbReference type="EMBL" id="CP002353">
    <property type="protein sequence ID" value="ADV61815.1"/>
    <property type="molecule type" value="Genomic_DNA"/>
</dbReference>
<keyword evidence="1" id="KW-0560">Oxidoreductase</keyword>
<dbReference type="SUPFAM" id="SSF55347">
    <property type="entry name" value="Glyceraldehyde-3-phosphate dehydrogenase-like, C-terminal domain"/>
    <property type="match status" value="1"/>
</dbReference>
<dbReference type="InterPro" id="IPR000683">
    <property type="entry name" value="Gfo/Idh/MocA-like_OxRdtase_N"/>
</dbReference>
<dbReference type="GO" id="GO:0000166">
    <property type="term" value="F:nucleotide binding"/>
    <property type="evidence" value="ECO:0007669"/>
    <property type="project" value="InterPro"/>
</dbReference>
<dbReference type="Pfam" id="PF01408">
    <property type="entry name" value="GFO_IDH_MocA"/>
    <property type="match status" value="1"/>
</dbReference>
<evidence type="ECO:0000313" key="5">
    <source>
        <dbReference type="Proteomes" id="UP000008631"/>
    </source>
</evidence>
<dbReference type="KEGG" id="ipa:Isop_1229"/>
<dbReference type="Gene3D" id="3.30.360.10">
    <property type="entry name" value="Dihydrodipicolinate Reductase, domain 2"/>
    <property type="match status" value="1"/>
</dbReference>
<evidence type="ECO:0000259" key="3">
    <source>
        <dbReference type="Pfam" id="PF22725"/>
    </source>
</evidence>
<dbReference type="Gene3D" id="3.40.50.720">
    <property type="entry name" value="NAD(P)-binding Rossmann-like Domain"/>
    <property type="match status" value="1"/>
</dbReference>
<evidence type="ECO:0000313" key="4">
    <source>
        <dbReference type="EMBL" id="ADV61815.1"/>
    </source>
</evidence>
<dbReference type="PANTHER" id="PTHR43818:SF11">
    <property type="entry name" value="BCDNA.GH03377"/>
    <property type="match status" value="1"/>
</dbReference>
<sequence>MSPPRSPVRVVGINFDHMHMGDNLAMAARHPRVEVIGLWDHDPQRVEPVRRKLNLPESVRFEDWRACLETARPDLVLLCPATAAHAEWVERIAGSGLVAPGGAILLEKPFAANLDQAARIVRAVEAAGLRLAINWPLAWVPAHITAKRLIDRGVIGALREVHYYDGNRGPLWHTAGKAEIDAATVAAQKPTSWFYRADHGGGSLLDYLGYGATLSAWFLNGADPLEVVAMTDRPEGLEVDEQSVTIARYAPPLGLSTFQTRWGTFTDPWTHQPQPMCGFTLVGTDGTISSPDYAPTLRVQTRDHPEGYDHPVETIEPPHRDPVEYVIHCLDTDAPIEGPLSVVTSWQGQRLVDAAQRSARTGRIEPLPGPSRP</sequence>
<reference key="1">
    <citation type="submission" date="2010-11" db="EMBL/GenBank/DDBJ databases">
        <title>The complete sequence of chromosome of Isophaera pallida ATCC 43644.</title>
        <authorList>
            <consortium name="US DOE Joint Genome Institute (JGI-PGF)"/>
            <person name="Lucas S."/>
            <person name="Copeland A."/>
            <person name="Lapidus A."/>
            <person name="Bruce D."/>
            <person name="Goodwin L."/>
            <person name="Pitluck S."/>
            <person name="Kyrpides N."/>
            <person name="Mavromatis K."/>
            <person name="Pagani I."/>
            <person name="Ivanova N."/>
            <person name="Saunders E."/>
            <person name="Brettin T."/>
            <person name="Detter J.C."/>
            <person name="Han C."/>
            <person name="Tapia R."/>
            <person name="Land M."/>
            <person name="Hauser L."/>
            <person name="Markowitz V."/>
            <person name="Cheng J.-F."/>
            <person name="Hugenholtz P."/>
            <person name="Woyke T."/>
            <person name="Wu D."/>
            <person name="Eisen J.A."/>
        </authorList>
    </citation>
    <scope>NUCLEOTIDE SEQUENCE</scope>
    <source>
        <strain>ATCC 43644</strain>
    </source>
</reference>
<dbReference type="HOGENOM" id="CLU_023194_1_3_0"/>
<dbReference type="InterPro" id="IPR036291">
    <property type="entry name" value="NAD(P)-bd_dom_sf"/>
</dbReference>
<dbReference type="InParanoid" id="E8R6B4"/>
<evidence type="ECO:0000256" key="1">
    <source>
        <dbReference type="ARBA" id="ARBA00023002"/>
    </source>
</evidence>
<dbReference type="InterPro" id="IPR050463">
    <property type="entry name" value="Gfo/Idh/MocA_oxidrdct_glycsds"/>
</dbReference>
<name>E8R6B4_ISOPI</name>
<dbReference type="STRING" id="575540.Isop_1229"/>
<protein>
    <submittedName>
        <fullName evidence="4">Oxidoreductase domain protein</fullName>
    </submittedName>
</protein>
<accession>E8R6B4</accession>
<dbReference type="PANTHER" id="PTHR43818">
    <property type="entry name" value="BCDNA.GH03377"/>
    <property type="match status" value="1"/>
</dbReference>
<dbReference type="eggNOG" id="COG0673">
    <property type="taxonomic scope" value="Bacteria"/>
</dbReference>
<dbReference type="InterPro" id="IPR055170">
    <property type="entry name" value="GFO_IDH_MocA-like_dom"/>
</dbReference>
<dbReference type="GO" id="GO:0016491">
    <property type="term" value="F:oxidoreductase activity"/>
    <property type="evidence" value="ECO:0007669"/>
    <property type="project" value="UniProtKB-KW"/>
</dbReference>
<dbReference type="Proteomes" id="UP000008631">
    <property type="component" value="Chromosome"/>
</dbReference>
<gene>
    <name evidence="4" type="ordered locus">Isop_1229</name>
</gene>
<feature type="domain" description="GFO/IDH/MocA-like oxidoreductase" evidence="3">
    <location>
        <begin position="144"/>
        <end position="288"/>
    </location>
</feature>
<feature type="domain" description="Gfo/Idh/MocA-like oxidoreductase N-terminal" evidence="2">
    <location>
        <begin position="10"/>
        <end position="133"/>
    </location>
</feature>
<evidence type="ECO:0000259" key="2">
    <source>
        <dbReference type="Pfam" id="PF01408"/>
    </source>
</evidence>
<dbReference type="OrthoDB" id="9776544at2"/>
<keyword evidence="5" id="KW-1185">Reference proteome</keyword>
<reference evidence="4 5" key="2">
    <citation type="journal article" date="2011" name="Stand. Genomic Sci.">
        <title>Complete genome sequence of Isosphaera pallida type strain (IS1B).</title>
        <authorList>
            <consortium name="US DOE Joint Genome Institute (JGI-PGF)"/>
            <person name="Goker M."/>
            <person name="Cleland D."/>
            <person name="Saunders E."/>
            <person name="Lapidus A."/>
            <person name="Nolan M."/>
            <person name="Lucas S."/>
            <person name="Hammon N."/>
            <person name="Deshpande S."/>
            <person name="Cheng J.F."/>
            <person name="Tapia R."/>
            <person name="Han C."/>
            <person name="Goodwin L."/>
            <person name="Pitluck S."/>
            <person name="Liolios K."/>
            <person name="Pagani I."/>
            <person name="Ivanova N."/>
            <person name="Mavromatis K."/>
            <person name="Pati A."/>
            <person name="Chen A."/>
            <person name="Palaniappan K."/>
            <person name="Land M."/>
            <person name="Hauser L."/>
            <person name="Chang Y.J."/>
            <person name="Jeffries C.D."/>
            <person name="Detter J.C."/>
            <person name="Beck B."/>
            <person name="Woyke T."/>
            <person name="Bristow J."/>
            <person name="Eisen J.A."/>
            <person name="Markowitz V."/>
            <person name="Hugenholtz P."/>
            <person name="Kyrpides N.C."/>
            <person name="Klenk H.P."/>
        </authorList>
    </citation>
    <scope>NUCLEOTIDE SEQUENCE [LARGE SCALE GENOMIC DNA]</scope>
    <source>
        <strain evidence="5">ATCC 43644 / DSM 9630 / IS1B</strain>
    </source>
</reference>
<dbReference type="Pfam" id="PF22725">
    <property type="entry name" value="GFO_IDH_MocA_C3"/>
    <property type="match status" value="1"/>
</dbReference>